<sequence>MAVEKGNSDITDRLGTGLPLLLDGAMGTQLLMRNVDVGLPLWSAAILENSPSTVEEIHAEYLHAGADVVTTNTFRTTTRTFRKVCNDLKEATRRAREVCRTAVEVARNAAGEAHFVAGSVAPLEDCYLPDLFPGENAALEEFRELGNWLVEDGVDFLLIETMGRLDEARCALQAVSSHDIPKWVSFIIRDPEHLLDNSSLAETASMVSGEDASAILVNCSRLPDAVKAVEVLSTTTNLPVGLYPNLGKSMPSPDGTIEEYFSVEEFTEAMRAAITAGARIVGSCCGSGPEHTRALNALL</sequence>
<feature type="domain" description="Hcy-binding" evidence="3">
    <location>
        <begin position="8"/>
        <end position="299"/>
    </location>
</feature>
<evidence type="ECO:0000313" key="4">
    <source>
        <dbReference type="EMBL" id="SVA02615.1"/>
    </source>
</evidence>
<dbReference type="PANTHER" id="PTHR11103">
    <property type="entry name" value="SLR1189 PROTEIN"/>
    <property type="match status" value="1"/>
</dbReference>
<protein>
    <recommendedName>
        <fullName evidence="3">Hcy-binding domain-containing protein</fullName>
    </recommendedName>
</protein>
<dbReference type="EMBL" id="UINC01003023">
    <property type="protein sequence ID" value="SVA02615.1"/>
    <property type="molecule type" value="Genomic_DNA"/>
</dbReference>
<dbReference type="GO" id="GO:0008270">
    <property type="term" value="F:zinc ion binding"/>
    <property type="evidence" value="ECO:0007669"/>
    <property type="project" value="InterPro"/>
</dbReference>
<dbReference type="PROSITE" id="PS50970">
    <property type="entry name" value="HCY"/>
    <property type="match status" value="1"/>
</dbReference>
<keyword evidence="1" id="KW-0489">Methyltransferase</keyword>
<dbReference type="SUPFAM" id="SSF82282">
    <property type="entry name" value="Homocysteine S-methyltransferase"/>
    <property type="match status" value="1"/>
</dbReference>
<dbReference type="Pfam" id="PF02574">
    <property type="entry name" value="S-methyl_trans"/>
    <property type="match status" value="1"/>
</dbReference>
<dbReference type="PIRSF" id="PIRSF037505">
    <property type="entry name" value="Betaine_HMT"/>
    <property type="match status" value="1"/>
</dbReference>
<evidence type="ECO:0000256" key="2">
    <source>
        <dbReference type="ARBA" id="ARBA00022679"/>
    </source>
</evidence>
<dbReference type="AlphaFoldDB" id="A0A381SEX2"/>
<reference evidence="4" key="1">
    <citation type="submission" date="2018-05" db="EMBL/GenBank/DDBJ databases">
        <authorList>
            <person name="Lanie J.A."/>
            <person name="Ng W.-L."/>
            <person name="Kazmierczak K.M."/>
            <person name="Andrzejewski T.M."/>
            <person name="Davidsen T.M."/>
            <person name="Wayne K.J."/>
            <person name="Tettelin H."/>
            <person name="Glass J.I."/>
            <person name="Rusch D."/>
            <person name="Podicherti R."/>
            <person name="Tsui H.-C.T."/>
            <person name="Winkler M.E."/>
        </authorList>
    </citation>
    <scope>NUCLEOTIDE SEQUENCE</scope>
</reference>
<dbReference type="GO" id="GO:0032259">
    <property type="term" value="P:methylation"/>
    <property type="evidence" value="ECO:0007669"/>
    <property type="project" value="UniProtKB-KW"/>
</dbReference>
<dbReference type="GO" id="GO:0009086">
    <property type="term" value="P:methionine biosynthetic process"/>
    <property type="evidence" value="ECO:0007669"/>
    <property type="project" value="InterPro"/>
</dbReference>
<dbReference type="GO" id="GO:0008168">
    <property type="term" value="F:methyltransferase activity"/>
    <property type="evidence" value="ECO:0007669"/>
    <property type="project" value="UniProtKB-KW"/>
</dbReference>
<organism evidence="4">
    <name type="scientific">marine metagenome</name>
    <dbReference type="NCBI Taxonomy" id="408172"/>
    <lineage>
        <taxon>unclassified sequences</taxon>
        <taxon>metagenomes</taxon>
        <taxon>ecological metagenomes</taxon>
    </lineage>
</organism>
<accession>A0A381SEX2</accession>
<dbReference type="InterPro" id="IPR036589">
    <property type="entry name" value="HCY_dom_sf"/>
</dbReference>
<dbReference type="InterPro" id="IPR017226">
    <property type="entry name" value="BHMT-like"/>
</dbReference>
<evidence type="ECO:0000259" key="3">
    <source>
        <dbReference type="PROSITE" id="PS50970"/>
    </source>
</evidence>
<dbReference type="PANTHER" id="PTHR11103:SF18">
    <property type="entry name" value="SLR1189 PROTEIN"/>
    <property type="match status" value="1"/>
</dbReference>
<keyword evidence="2" id="KW-0808">Transferase</keyword>
<name>A0A381SEX2_9ZZZZ</name>
<proteinExistence type="predicted"/>
<dbReference type="InterPro" id="IPR003726">
    <property type="entry name" value="HCY_dom"/>
</dbReference>
<gene>
    <name evidence="4" type="ORF">METZ01_LOCUS55469</name>
</gene>
<dbReference type="Gene3D" id="3.20.20.330">
    <property type="entry name" value="Homocysteine-binding-like domain"/>
    <property type="match status" value="1"/>
</dbReference>
<evidence type="ECO:0000256" key="1">
    <source>
        <dbReference type="ARBA" id="ARBA00022603"/>
    </source>
</evidence>